<organism evidence="1 2">
    <name type="scientific">Gigaspora margarita</name>
    <dbReference type="NCBI Taxonomy" id="4874"/>
    <lineage>
        <taxon>Eukaryota</taxon>
        <taxon>Fungi</taxon>
        <taxon>Fungi incertae sedis</taxon>
        <taxon>Mucoromycota</taxon>
        <taxon>Glomeromycotina</taxon>
        <taxon>Glomeromycetes</taxon>
        <taxon>Diversisporales</taxon>
        <taxon>Gigasporaceae</taxon>
        <taxon>Gigaspora</taxon>
    </lineage>
</organism>
<accession>A0ABN7UMV4</accession>
<keyword evidence="2" id="KW-1185">Reference proteome</keyword>
<protein>
    <submittedName>
        <fullName evidence="1">23846_t:CDS:1</fullName>
    </submittedName>
</protein>
<name>A0ABN7UMV4_GIGMA</name>
<dbReference type="EMBL" id="CAJVQB010004435">
    <property type="protein sequence ID" value="CAG8635734.1"/>
    <property type="molecule type" value="Genomic_DNA"/>
</dbReference>
<proteinExistence type="predicted"/>
<dbReference type="Proteomes" id="UP000789901">
    <property type="component" value="Unassembled WGS sequence"/>
</dbReference>
<gene>
    <name evidence="1" type="ORF">GMARGA_LOCUS8574</name>
</gene>
<evidence type="ECO:0000313" key="1">
    <source>
        <dbReference type="EMBL" id="CAG8635734.1"/>
    </source>
</evidence>
<reference evidence="1 2" key="1">
    <citation type="submission" date="2021-06" db="EMBL/GenBank/DDBJ databases">
        <authorList>
            <person name="Kallberg Y."/>
            <person name="Tangrot J."/>
            <person name="Rosling A."/>
        </authorList>
    </citation>
    <scope>NUCLEOTIDE SEQUENCE [LARGE SCALE GENOMIC DNA]</scope>
    <source>
        <strain evidence="1 2">120-4 pot B 10/14</strain>
    </source>
</reference>
<evidence type="ECO:0000313" key="2">
    <source>
        <dbReference type="Proteomes" id="UP000789901"/>
    </source>
</evidence>
<sequence length="55" mass="6360">MDMESDSSDTFYKFIYEKEVLNEIEGYYTKESVAEEIADIESPAIYLTTIDNPPN</sequence>
<comment type="caution">
    <text evidence="1">The sequence shown here is derived from an EMBL/GenBank/DDBJ whole genome shotgun (WGS) entry which is preliminary data.</text>
</comment>